<accession>A0A7W4YUW6</accession>
<keyword evidence="2" id="KW-1185">Reference proteome</keyword>
<dbReference type="EMBL" id="JACHWB010000001">
    <property type="protein sequence ID" value="MBB3017256.1"/>
    <property type="molecule type" value="Genomic_DNA"/>
</dbReference>
<name>A0A7W4YUW6_9HYPH</name>
<evidence type="ECO:0000313" key="2">
    <source>
        <dbReference type="Proteomes" id="UP000532010"/>
    </source>
</evidence>
<dbReference type="Proteomes" id="UP000532010">
    <property type="component" value="Unassembled WGS sequence"/>
</dbReference>
<reference evidence="1 2" key="1">
    <citation type="submission" date="2020-08" db="EMBL/GenBank/DDBJ databases">
        <title>The Agave Microbiome: Exploring the role of microbial communities in plant adaptations to desert environments.</title>
        <authorList>
            <person name="Partida-Martinez L.P."/>
        </authorList>
    </citation>
    <scope>NUCLEOTIDE SEQUENCE [LARGE SCALE GENOMIC DNA]</scope>
    <source>
        <strain evidence="1 2">AT3.9</strain>
    </source>
</reference>
<gene>
    <name evidence="1" type="ORF">FHR70_000296</name>
</gene>
<proteinExistence type="predicted"/>
<comment type="caution">
    <text evidence="1">The sequence shown here is derived from an EMBL/GenBank/DDBJ whole genome shotgun (WGS) entry which is preliminary data.</text>
</comment>
<evidence type="ECO:0000313" key="1">
    <source>
        <dbReference type="EMBL" id="MBB3017256.1"/>
    </source>
</evidence>
<organism evidence="1 2">
    <name type="scientific">Microvirga lupini</name>
    <dbReference type="NCBI Taxonomy" id="420324"/>
    <lineage>
        <taxon>Bacteria</taxon>
        <taxon>Pseudomonadati</taxon>
        <taxon>Pseudomonadota</taxon>
        <taxon>Alphaproteobacteria</taxon>
        <taxon>Hyphomicrobiales</taxon>
        <taxon>Methylobacteriaceae</taxon>
        <taxon>Microvirga</taxon>
    </lineage>
</organism>
<dbReference type="AlphaFoldDB" id="A0A7W4YUW6"/>
<sequence>MHSYLRIYRASFGYYPPCEAHLKLKVTLRKLTNIIFVPELLYYFGH</sequence>
<protein>
    <submittedName>
        <fullName evidence="1">Uncharacterized protein</fullName>
    </submittedName>
</protein>